<protein>
    <recommendedName>
        <fullName evidence="3">DUF2471 domain-containing protein</fullName>
    </recommendedName>
</protein>
<dbReference type="Proteomes" id="UP000220629">
    <property type="component" value="Unassembled WGS sequence"/>
</dbReference>
<sequence>MTMMSDLSPSSQTGARPDADWLVDDYELEQIESHRARYRATQDLHQILVTLARRAFGPRRGSPFGELRGPSWAMLLAIEERAFNDPGFRARHDPSMLASLPRLAGRRGLEEEQHAEANLRVDDDDMPLVIGVAAALLGANDIEVD</sequence>
<proteinExistence type="predicted"/>
<dbReference type="RefSeq" id="WP_098154277.1">
    <property type="nucleotide sequence ID" value="NZ_CADEQB010000016.1"/>
</dbReference>
<gene>
    <name evidence="1" type="ORF">CRM94_32350</name>
</gene>
<organism evidence="1 2">
    <name type="scientific">Burkholderia gladioli</name>
    <name type="common">Pseudomonas marginata</name>
    <name type="synonym">Phytomonas marginata</name>
    <dbReference type="NCBI Taxonomy" id="28095"/>
    <lineage>
        <taxon>Bacteria</taxon>
        <taxon>Pseudomonadati</taxon>
        <taxon>Pseudomonadota</taxon>
        <taxon>Betaproteobacteria</taxon>
        <taxon>Burkholderiales</taxon>
        <taxon>Burkholderiaceae</taxon>
        <taxon>Burkholderia</taxon>
    </lineage>
</organism>
<comment type="caution">
    <text evidence="1">The sequence shown here is derived from an EMBL/GenBank/DDBJ whole genome shotgun (WGS) entry which is preliminary data.</text>
</comment>
<evidence type="ECO:0000313" key="2">
    <source>
        <dbReference type="Proteomes" id="UP000220629"/>
    </source>
</evidence>
<evidence type="ECO:0008006" key="3">
    <source>
        <dbReference type="Google" id="ProtNLM"/>
    </source>
</evidence>
<dbReference type="EMBL" id="PDDY01000004">
    <property type="protein sequence ID" value="PEH39012.1"/>
    <property type="molecule type" value="Genomic_DNA"/>
</dbReference>
<dbReference type="AlphaFoldDB" id="A0A2A7S6B6"/>
<evidence type="ECO:0000313" key="1">
    <source>
        <dbReference type="EMBL" id="PEH39012.1"/>
    </source>
</evidence>
<reference evidence="2" key="1">
    <citation type="submission" date="2017-09" db="EMBL/GenBank/DDBJ databases">
        <title>FDA dAtabase for Regulatory Grade micrObial Sequences (FDA-ARGOS): Supporting development and validation of Infectious Disease Dx tests.</title>
        <authorList>
            <person name="Minogue T."/>
            <person name="Wolcott M."/>
            <person name="Wasieloski L."/>
            <person name="Aguilar W."/>
            <person name="Moore D."/>
            <person name="Tallon L."/>
            <person name="Sadzewicz L."/>
            <person name="Ott S."/>
            <person name="Zhao X."/>
            <person name="Nagaraj S."/>
            <person name="Vavikolanu K."/>
            <person name="Aluvathingal J."/>
            <person name="Nadendla S."/>
            <person name="Sichtig H."/>
        </authorList>
    </citation>
    <scope>NUCLEOTIDE SEQUENCE [LARGE SCALE GENOMIC DNA]</scope>
    <source>
        <strain evidence="2">FDAARGOS_390</strain>
    </source>
</reference>
<accession>A0A2A7S6B6</accession>
<name>A0A2A7S6B6_BURGA</name>